<name>A0AAP0JPJ4_9MAGN</name>
<evidence type="ECO:0000313" key="1">
    <source>
        <dbReference type="EMBL" id="KAK9137802.1"/>
    </source>
</evidence>
<sequence length="63" mass="6908">MSPSLSFWDKQNNMALSSPVGLRPNCRWSVFIKCSSIAAPELKIEDLMIYIIGGGPLLVPMSP</sequence>
<keyword evidence="2" id="KW-1185">Reference proteome</keyword>
<accession>A0AAP0JPJ4</accession>
<proteinExistence type="predicted"/>
<evidence type="ECO:0000313" key="2">
    <source>
        <dbReference type="Proteomes" id="UP001417504"/>
    </source>
</evidence>
<protein>
    <submittedName>
        <fullName evidence="1">Uncharacterized protein</fullName>
    </submittedName>
</protein>
<dbReference type="Proteomes" id="UP001417504">
    <property type="component" value="Unassembled WGS sequence"/>
</dbReference>
<reference evidence="1 2" key="1">
    <citation type="submission" date="2024-01" db="EMBL/GenBank/DDBJ databases">
        <title>Genome assemblies of Stephania.</title>
        <authorList>
            <person name="Yang L."/>
        </authorList>
    </citation>
    <scope>NUCLEOTIDE SEQUENCE [LARGE SCALE GENOMIC DNA]</scope>
    <source>
        <strain evidence="1">QJT</strain>
        <tissue evidence="1">Leaf</tissue>
    </source>
</reference>
<organism evidence="1 2">
    <name type="scientific">Stephania japonica</name>
    <dbReference type="NCBI Taxonomy" id="461633"/>
    <lineage>
        <taxon>Eukaryota</taxon>
        <taxon>Viridiplantae</taxon>
        <taxon>Streptophyta</taxon>
        <taxon>Embryophyta</taxon>
        <taxon>Tracheophyta</taxon>
        <taxon>Spermatophyta</taxon>
        <taxon>Magnoliopsida</taxon>
        <taxon>Ranunculales</taxon>
        <taxon>Menispermaceae</taxon>
        <taxon>Menispermoideae</taxon>
        <taxon>Cissampelideae</taxon>
        <taxon>Stephania</taxon>
    </lineage>
</organism>
<gene>
    <name evidence="1" type="ORF">Sjap_008396</name>
</gene>
<dbReference type="EMBL" id="JBBNAE010000003">
    <property type="protein sequence ID" value="KAK9137802.1"/>
    <property type="molecule type" value="Genomic_DNA"/>
</dbReference>
<comment type="caution">
    <text evidence="1">The sequence shown here is derived from an EMBL/GenBank/DDBJ whole genome shotgun (WGS) entry which is preliminary data.</text>
</comment>
<dbReference type="AlphaFoldDB" id="A0AAP0JPJ4"/>